<keyword evidence="3" id="KW-1185">Reference proteome</keyword>
<accession>A0A4R7HZ52</accession>
<protein>
    <recommendedName>
        <fullName evidence="4">Glycosyltransferase RgtA/B/C/D-like domain-containing protein</fullName>
    </recommendedName>
</protein>
<dbReference type="EMBL" id="SOAU01000001">
    <property type="protein sequence ID" value="TDT16517.1"/>
    <property type="molecule type" value="Genomic_DNA"/>
</dbReference>
<evidence type="ECO:0000313" key="3">
    <source>
        <dbReference type="Proteomes" id="UP000294558"/>
    </source>
</evidence>
<feature type="transmembrane region" description="Helical" evidence="1">
    <location>
        <begin position="309"/>
        <end position="327"/>
    </location>
</feature>
<feature type="transmembrane region" description="Helical" evidence="1">
    <location>
        <begin position="150"/>
        <end position="168"/>
    </location>
</feature>
<organism evidence="2 3">
    <name type="scientific">Ilumatobacter fluminis</name>
    <dbReference type="NCBI Taxonomy" id="467091"/>
    <lineage>
        <taxon>Bacteria</taxon>
        <taxon>Bacillati</taxon>
        <taxon>Actinomycetota</taxon>
        <taxon>Acidimicrobiia</taxon>
        <taxon>Acidimicrobiales</taxon>
        <taxon>Ilumatobacteraceae</taxon>
        <taxon>Ilumatobacter</taxon>
    </lineage>
</organism>
<sequence>MTAVDERSRSTRAAWWAVVASPLLFAAVVLLWRPWAPTLDMAMTELRVRDVGGRNTPLVGLPGRIGDFPDQGNHPGPWSFYLIAPFYWLSGRRAWGLEFGSAVLNMATIGLIMWLGHRIDRRWGAIVAGAVAAVAVRGYGLSVLTHPWNPYFPVLIWLVVLFATWLVVRGDHAVLVVVVVAATIAAQTHIPYLVNGVPMCALAIGAALWHRHRSDDEHERRSVLRSLGIAVGVGAIFWLPPFVDQIVRDPGNIRMIIEHFLGEPTDRRVAASEAVRVFFRHLDVIALGPDLLTEADAFVYRSGLPGGNGIGGVVIFALWVGAAVWAFRRRHASLMALHVVLATALVMQLLSISRIFGKVWYYLTLWAWGTTLLVALSIVWTACVVIAEHRADLRLRERVPYVAGGVAVVVTVASIVASFGLDVPDPQLSGPLRTVMPDTVEAIDDGVGAAVGPDGTYLVFWQDALFIGSQGYGLVNELERRGYDVGVHDTWRVPVTPHRVLPFGEYDAEVHLTTGIFIDEWRARDGFVEVAYTDDRSDDERERYDELRAYVLERLVEEGRDDLVPVVDENLFGASLDLDLPQDIVDAMSEMIEIGLPIAIFIAPSGNSF</sequence>
<keyword evidence="1" id="KW-0472">Membrane</keyword>
<comment type="caution">
    <text evidence="2">The sequence shown here is derived from an EMBL/GenBank/DDBJ whole genome shotgun (WGS) entry which is preliminary data.</text>
</comment>
<feature type="transmembrane region" description="Helical" evidence="1">
    <location>
        <begin position="173"/>
        <end position="190"/>
    </location>
</feature>
<feature type="transmembrane region" description="Helical" evidence="1">
    <location>
        <begin position="123"/>
        <end position="144"/>
    </location>
</feature>
<feature type="transmembrane region" description="Helical" evidence="1">
    <location>
        <begin position="196"/>
        <end position="211"/>
    </location>
</feature>
<feature type="transmembrane region" description="Helical" evidence="1">
    <location>
        <begin position="365"/>
        <end position="387"/>
    </location>
</feature>
<feature type="transmembrane region" description="Helical" evidence="1">
    <location>
        <begin position="223"/>
        <end position="243"/>
    </location>
</feature>
<keyword evidence="1" id="KW-1133">Transmembrane helix</keyword>
<feature type="transmembrane region" description="Helical" evidence="1">
    <location>
        <begin position="12"/>
        <end position="32"/>
    </location>
</feature>
<dbReference type="RefSeq" id="WP_133868889.1">
    <property type="nucleotide sequence ID" value="NZ_SOAU01000001.1"/>
</dbReference>
<name>A0A4R7HZ52_9ACTN</name>
<evidence type="ECO:0008006" key="4">
    <source>
        <dbReference type="Google" id="ProtNLM"/>
    </source>
</evidence>
<evidence type="ECO:0000256" key="1">
    <source>
        <dbReference type="SAM" id="Phobius"/>
    </source>
</evidence>
<feature type="transmembrane region" description="Helical" evidence="1">
    <location>
        <begin position="399"/>
        <end position="421"/>
    </location>
</feature>
<dbReference type="Proteomes" id="UP000294558">
    <property type="component" value="Unassembled WGS sequence"/>
</dbReference>
<feature type="transmembrane region" description="Helical" evidence="1">
    <location>
        <begin position="95"/>
        <end position="116"/>
    </location>
</feature>
<proteinExistence type="predicted"/>
<evidence type="ECO:0000313" key="2">
    <source>
        <dbReference type="EMBL" id="TDT16517.1"/>
    </source>
</evidence>
<reference evidence="2 3" key="1">
    <citation type="submission" date="2019-03" db="EMBL/GenBank/DDBJ databases">
        <title>Sequencing the genomes of 1000 actinobacteria strains.</title>
        <authorList>
            <person name="Klenk H.-P."/>
        </authorList>
    </citation>
    <scope>NUCLEOTIDE SEQUENCE [LARGE SCALE GENOMIC DNA]</scope>
    <source>
        <strain evidence="2 3">DSM 18936</strain>
    </source>
</reference>
<feature type="transmembrane region" description="Helical" evidence="1">
    <location>
        <begin position="334"/>
        <end position="353"/>
    </location>
</feature>
<dbReference type="OrthoDB" id="4871879at2"/>
<gene>
    <name evidence="2" type="ORF">BDK89_2108</name>
</gene>
<dbReference type="AlphaFoldDB" id="A0A4R7HZ52"/>
<keyword evidence="1" id="KW-0812">Transmembrane</keyword>